<comment type="subcellular location">
    <subcellularLocation>
        <location evidence="2">Nematocyst</location>
    </subcellularLocation>
    <subcellularLocation>
        <location evidence="1">Target cell membrane</location>
    </subcellularLocation>
</comment>
<dbReference type="InterPro" id="IPR015926">
    <property type="entry name" value="Cytolysin/lectin"/>
</dbReference>
<keyword evidence="7" id="KW-1185">Reference proteome</keyword>
<dbReference type="GO" id="GO:0046931">
    <property type="term" value="P:pore complex assembly"/>
    <property type="evidence" value="ECO:0007669"/>
    <property type="project" value="InterPro"/>
</dbReference>
<proteinExistence type="predicted"/>
<dbReference type="OrthoDB" id="2304600at2759"/>
<dbReference type="AlphaFoldDB" id="A0A9Q1G836"/>
<dbReference type="InterPro" id="IPR050677">
    <property type="entry name" value="Actinoporin_PFT"/>
</dbReference>
<dbReference type="InterPro" id="IPR009104">
    <property type="entry name" value="Anemon_actinoporin-like"/>
</dbReference>
<organism evidence="6 7">
    <name type="scientific">Synaphobranchus kaupii</name>
    <name type="common">Kaup's arrowtooth eel</name>
    <dbReference type="NCBI Taxonomy" id="118154"/>
    <lineage>
        <taxon>Eukaryota</taxon>
        <taxon>Metazoa</taxon>
        <taxon>Chordata</taxon>
        <taxon>Craniata</taxon>
        <taxon>Vertebrata</taxon>
        <taxon>Euteleostomi</taxon>
        <taxon>Actinopterygii</taxon>
        <taxon>Neopterygii</taxon>
        <taxon>Teleostei</taxon>
        <taxon>Anguilliformes</taxon>
        <taxon>Synaphobranchidae</taxon>
        <taxon>Synaphobranchus</taxon>
    </lineage>
</organism>
<evidence type="ECO:0000256" key="4">
    <source>
        <dbReference type="ARBA" id="ARBA00023298"/>
    </source>
</evidence>
<dbReference type="PANTHER" id="PTHR40388:SF1">
    <property type="entry name" value="BRYOPORIN"/>
    <property type="match status" value="1"/>
</dbReference>
<sequence length="219" mass="24340">MAHPYVPSQEGLLCLPAQSQERGGDTGRRAITRGELDRAVEGKQPSGRTGICSFVRGGTGGALPEPYKMTSSGLLVCMFLTKLVYTDSVYCCDPPKPTVPQGVTEVCAFGDTKRSLFGFEGVLTYDIVDDQNEGAVKRLALMFSVPYNYLFNDNWFALGFFDLDEECDESLFNRMYRKRGTFRREKASGSEIYFQCGKFTLRGTMSPAAKADMKVEFLD</sequence>
<dbReference type="GO" id="GO:0015267">
    <property type="term" value="F:channel activity"/>
    <property type="evidence" value="ECO:0007669"/>
    <property type="project" value="InterPro"/>
</dbReference>
<dbReference type="EMBL" id="JAINUF010000002">
    <property type="protein sequence ID" value="KAJ8377140.1"/>
    <property type="molecule type" value="Genomic_DNA"/>
</dbReference>
<dbReference type="GO" id="GO:0006812">
    <property type="term" value="P:monoatomic cation transport"/>
    <property type="evidence" value="ECO:0007669"/>
    <property type="project" value="InterPro"/>
</dbReference>
<name>A0A9Q1G836_SYNKA</name>
<dbReference type="PANTHER" id="PTHR40388">
    <property type="entry name" value="BRYOPORIN"/>
    <property type="match status" value="1"/>
</dbReference>
<dbReference type="Gene3D" id="2.60.270.20">
    <property type="entry name" value="Cytolysin/lectin"/>
    <property type="match status" value="1"/>
</dbReference>
<dbReference type="GO" id="GO:0044218">
    <property type="term" value="C:other organism cell membrane"/>
    <property type="evidence" value="ECO:0007669"/>
    <property type="project" value="UniProtKB-KW"/>
</dbReference>
<dbReference type="GO" id="GO:0042151">
    <property type="term" value="C:nematocyst"/>
    <property type="evidence" value="ECO:0007669"/>
    <property type="project" value="UniProtKB-SubCell"/>
</dbReference>
<keyword evidence="3" id="KW-1052">Target cell membrane</keyword>
<comment type="caution">
    <text evidence="6">The sequence shown here is derived from an EMBL/GenBank/DDBJ whole genome shotgun (WGS) entry which is preliminary data.</text>
</comment>
<evidence type="ECO:0000256" key="1">
    <source>
        <dbReference type="ARBA" id="ARBA00004175"/>
    </source>
</evidence>
<evidence type="ECO:0000313" key="7">
    <source>
        <dbReference type="Proteomes" id="UP001152622"/>
    </source>
</evidence>
<dbReference type="SUPFAM" id="SSF63724">
    <property type="entry name" value="Cytolysin/lectin"/>
    <property type="match status" value="1"/>
</dbReference>
<evidence type="ECO:0000256" key="3">
    <source>
        <dbReference type="ARBA" id="ARBA00022537"/>
    </source>
</evidence>
<evidence type="ECO:0000313" key="6">
    <source>
        <dbReference type="EMBL" id="KAJ8377140.1"/>
    </source>
</evidence>
<reference evidence="6" key="1">
    <citation type="journal article" date="2023" name="Science">
        <title>Genome structures resolve the early diversification of teleost fishes.</title>
        <authorList>
            <person name="Parey E."/>
            <person name="Louis A."/>
            <person name="Montfort J."/>
            <person name="Bouchez O."/>
            <person name="Roques C."/>
            <person name="Iampietro C."/>
            <person name="Lluch J."/>
            <person name="Castinel A."/>
            <person name="Donnadieu C."/>
            <person name="Desvignes T."/>
            <person name="Floi Bucao C."/>
            <person name="Jouanno E."/>
            <person name="Wen M."/>
            <person name="Mejri S."/>
            <person name="Dirks R."/>
            <person name="Jansen H."/>
            <person name="Henkel C."/>
            <person name="Chen W.J."/>
            <person name="Zahm M."/>
            <person name="Cabau C."/>
            <person name="Klopp C."/>
            <person name="Thompson A.W."/>
            <person name="Robinson-Rechavi M."/>
            <person name="Braasch I."/>
            <person name="Lecointre G."/>
            <person name="Bobe J."/>
            <person name="Postlethwait J.H."/>
            <person name="Berthelot C."/>
            <person name="Roest Crollius H."/>
            <person name="Guiguen Y."/>
        </authorList>
    </citation>
    <scope>NUCLEOTIDE SEQUENCE</scope>
    <source>
        <strain evidence="6">WJC10195</strain>
    </source>
</reference>
<keyword evidence="5" id="KW-0166">Nematocyst</keyword>
<accession>A0A9Q1G836</accession>
<evidence type="ECO:0000256" key="2">
    <source>
        <dbReference type="ARBA" id="ARBA00004532"/>
    </source>
</evidence>
<keyword evidence="4" id="KW-1053">Target membrane</keyword>
<dbReference type="Proteomes" id="UP001152622">
    <property type="component" value="Chromosome 2"/>
</dbReference>
<dbReference type="GO" id="GO:0051715">
    <property type="term" value="P:cytolysis in another organism"/>
    <property type="evidence" value="ECO:0007669"/>
    <property type="project" value="InterPro"/>
</dbReference>
<protein>
    <submittedName>
        <fullName evidence="6">Uncharacterized protein</fullName>
    </submittedName>
</protein>
<dbReference type="Pfam" id="PF06369">
    <property type="entry name" value="Anemone_cytotox"/>
    <property type="match status" value="1"/>
</dbReference>
<keyword evidence="4" id="KW-0472">Membrane</keyword>
<gene>
    <name evidence="6" type="ORF">SKAU_G00077200</name>
</gene>
<evidence type="ECO:0000256" key="5">
    <source>
        <dbReference type="ARBA" id="ARBA00023331"/>
    </source>
</evidence>
<dbReference type="GO" id="GO:0046930">
    <property type="term" value="C:pore complex"/>
    <property type="evidence" value="ECO:0007669"/>
    <property type="project" value="InterPro"/>
</dbReference>